<dbReference type="GO" id="GO:0016491">
    <property type="term" value="F:oxidoreductase activity"/>
    <property type="evidence" value="ECO:0007669"/>
    <property type="project" value="UniProtKB-KW"/>
</dbReference>
<keyword evidence="1" id="KW-0560">Oxidoreductase</keyword>
<dbReference type="PANTHER" id="PTHR47534:SF3">
    <property type="entry name" value="ALCOHOL DEHYDROGENASE-LIKE C-TERMINAL DOMAIN-CONTAINING PROTEIN"/>
    <property type="match status" value="1"/>
</dbReference>
<dbReference type="PANTHER" id="PTHR47534">
    <property type="entry name" value="YALI0E05731P"/>
    <property type="match status" value="1"/>
</dbReference>
<dbReference type="SUPFAM" id="SSF51735">
    <property type="entry name" value="NAD(P)-binding Rossmann-fold domains"/>
    <property type="match status" value="1"/>
</dbReference>
<dbReference type="STRING" id="134849.SAMN05443668_11727"/>
<evidence type="ECO:0000256" key="1">
    <source>
        <dbReference type="ARBA" id="ARBA00023002"/>
    </source>
</evidence>
<sequence>MSTAVISGGTDGIGRALADVYLRRGHEVVVIGRSRAKGDAFVAAGGDRAHFLPVDLRRVGEVRRLVDHLAERFPAIDALVLGARFCSSRRVVTPDGFESNFALFYLSRFLLSHGLAPSLGRAADPVVLNFGGAGAPNAVRWDDLQLAHGYHGVRAMGHAARLNDLLAVSFSALHAELGVRYVLNHPGVVVTSFAGEYDAVTAAQVEQLKVTGKSVATSVAQILPYLDAGEDRVTAVHEGVRRPLDPAHFDPADAMRLHTITEGLLARAPR</sequence>
<evidence type="ECO:0000313" key="2">
    <source>
        <dbReference type="EMBL" id="SHN46644.1"/>
    </source>
</evidence>
<reference evidence="2 3" key="1">
    <citation type="submission" date="2016-11" db="EMBL/GenBank/DDBJ databases">
        <authorList>
            <person name="Jaros S."/>
            <person name="Januszkiewicz K."/>
            <person name="Wedrychowicz H."/>
        </authorList>
    </citation>
    <scope>NUCLEOTIDE SEQUENCE [LARGE SCALE GENOMIC DNA]</scope>
    <source>
        <strain evidence="2 3">DSM 46144</strain>
    </source>
</reference>
<gene>
    <name evidence="2" type="ORF">SAMN05443668_11727</name>
</gene>
<protein>
    <submittedName>
        <fullName evidence="2">Short-chain dehydrogenase</fullName>
    </submittedName>
</protein>
<dbReference type="Gene3D" id="3.40.50.720">
    <property type="entry name" value="NAD(P)-binding Rossmann-like Domain"/>
    <property type="match status" value="1"/>
</dbReference>
<name>A0A1M7RK49_9ACTN</name>
<dbReference type="RefSeq" id="WP_073263815.1">
    <property type="nucleotide sequence ID" value="NZ_FRCS01000017.1"/>
</dbReference>
<dbReference type="InterPro" id="IPR002347">
    <property type="entry name" value="SDR_fam"/>
</dbReference>
<dbReference type="Pfam" id="PF00106">
    <property type="entry name" value="adh_short"/>
    <property type="match status" value="1"/>
</dbReference>
<dbReference type="InterPro" id="IPR036291">
    <property type="entry name" value="NAD(P)-bd_dom_sf"/>
</dbReference>
<evidence type="ECO:0000313" key="3">
    <source>
        <dbReference type="Proteomes" id="UP000184440"/>
    </source>
</evidence>
<dbReference type="InterPro" id="IPR052228">
    <property type="entry name" value="Sec_Metab_Biosynth_Oxidored"/>
</dbReference>
<keyword evidence="3" id="KW-1185">Reference proteome</keyword>
<dbReference type="EMBL" id="FRCS01000017">
    <property type="protein sequence ID" value="SHN46644.1"/>
    <property type="molecule type" value="Genomic_DNA"/>
</dbReference>
<accession>A0A1M7RK49</accession>
<dbReference type="Proteomes" id="UP000184440">
    <property type="component" value="Unassembled WGS sequence"/>
</dbReference>
<dbReference type="AlphaFoldDB" id="A0A1M7RK49"/>
<proteinExistence type="predicted"/>
<organism evidence="2 3">
    <name type="scientific">Cryptosporangium aurantiacum</name>
    <dbReference type="NCBI Taxonomy" id="134849"/>
    <lineage>
        <taxon>Bacteria</taxon>
        <taxon>Bacillati</taxon>
        <taxon>Actinomycetota</taxon>
        <taxon>Actinomycetes</taxon>
        <taxon>Cryptosporangiales</taxon>
        <taxon>Cryptosporangiaceae</taxon>
        <taxon>Cryptosporangium</taxon>
    </lineage>
</organism>
<dbReference type="OrthoDB" id="2860165at2"/>